<dbReference type="EMBL" id="JAPYYP010000031">
    <property type="protein sequence ID" value="MDA5110434.1"/>
    <property type="molecule type" value="Genomic_DNA"/>
</dbReference>
<feature type="binding site" evidence="2">
    <location>
        <position position="344"/>
    </location>
    <ligand>
        <name>Zn(2+)</name>
        <dbReference type="ChEBI" id="CHEBI:29105"/>
        <note>catalytic</note>
    </ligand>
</feature>
<dbReference type="InterPro" id="IPR034015">
    <property type="entry name" value="M1_LTA4H"/>
</dbReference>
<protein>
    <submittedName>
        <fullName evidence="4">M1 family metallopeptidase</fullName>
    </submittedName>
</protein>
<dbReference type="GO" id="GO:0008237">
    <property type="term" value="F:metallopeptidase activity"/>
    <property type="evidence" value="ECO:0007669"/>
    <property type="project" value="InterPro"/>
</dbReference>
<name>A0A9X3Z573_9BACL</name>
<dbReference type="Gene3D" id="1.10.390.10">
    <property type="entry name" value="Neutral Protease Domain 2"/>
    <property type="match status" value="1"/>
</dbReference>
<dbReference type="InterPro" id="IPR014782">
    <property type="entry name" value="Peptidase_M1_dom"/>
</dbReference>
<dbReference type="Proteomes" id="UP001151071">
    <property type="component" value="Unassembled WGS sequence"/>
</dbReference>
<evidence type="ECO:0000313" key="5">
    <source>
        <dbReference type="Proteomes" id="UP001151071"/>
    </source>
</evidence>
<proteinExistence type="predicted"/>
<reference evidence="4" key="1">
    <citation type="submission" date="2022-12" db="EMBL/GenBank/DDBJ databases">
        <title>Draft genome sequence of the thermophilic strain Brevibacillus thermoruber HT42, isolated from Los Humeros, Puebla, Mexico, with biotechnological potential.</title>
        <authorList>
            <person name="Lara Sanchez J."/>
            <person name="Solis Palacios R."/>
            <person name="Bustos Baena A.S."/>
            <person name="Ruz Baez A.E."/>
            <person name="Espinosa Luna G."/>
            <person name="Oliart Ros R.M."/>
        </authorList>
    </citation>
    <scope>NUCLEOTIDE SEQUENCE</scope>
    <source>
        <strain evidence="4">HT42</strain>
    </source>
</reference>
<dbReference type="RefSeq" id="WP_271140759.1">
    <property type="nucleotide sequence ID" value="NZ_JAPYYP010000031.1"/>
</dbReference>
<dbReference type="CDD" id="cd09604">
    <property type="entry name" value="M1_APN_like"/>
    <property type="match status" value="1"/>
</dbReference>
<feature type="binding site" evidence="2">
    <location>
        <position position="367"/>
    </location>
    <ligand>
        <name>Zn(2+)</name>
        <dbReference type="ChEBI" id="CHEBI:29105"/>
        <note>catalytic</note>
    </ligand>
</feature>
<evidence type="ECO:0000256" key="2">
    <source>
        <dbReference type="PIRSR" id="PIRSR634015-3"/>
    </source>
</evidence>
<dbReference type="GO" id="GO:0008270">
    <property type="term" value="F:zinc ion binding"/>
    <property type="evidence" value="ECO:0007669"/>
    <property type="project" value="InterPro"/>
</dbReference>
<evidence type="ECO:0000256" key="1">
    <source>
        <dbReference type="PIRSR" id="PIRSR634015-1"/>
    </source>
</evidence>
<dbReference type="SUPFAM" id="SSF55486">
    <property type="entry name" value="Metalloproteases ('zincins'), catalytic domain"/>
    <property type="match status" value="1"/>
</dbReference>
<keyword evidence="5" id="KW-1185">Reference proteome</keyword>
<evidence type="ECO:0000259" key="3">
    <source>
        <dbReference type="Pfam" id="PF01433"/>
    </source>
</evidence>
<gene>
    <name evidence="4" type="ORF">O3V59_18900</name>
</gene>
<feature type="binding site" evidence="2">
    <location>
        <position position="348"/>
    </location>
    <ligand>
        <name>Zn(2+)</name>
        <dbReference type="ChEBI" id="CHEBI:29105"/>
        <note>catalytic</note>
    </ligand>
</feature>
<feature type="domain" description="Peptidase M1 membrane alanine aminopeptidase" evidence="3">
    <location>
        <begin position="285"/>
        <end position="486"/>
    </location>
</feature>
<organism evidence="4 5">
    <name type="scientific">Brevibacillus thermoruber</name>
    <dbReference type="NCBI Taxonomy" id="33942"/>
    <lineage>
        <taxon>Bacteria</taxon>
        <taxon>Bacillati</taxon>
        <taxon>Bacillota</taxon>
        <taxon>Bacilli</taxon>
        <taxon>Bacillales</taxon>
        <taxon>Paenibacillaceae</taxon>
        <taxon>Brevibacillus</taxon>
    </lineage>
</organism>
<dbReference type="PANTHER" id="PTHR45726">
    <property type="entry name" value="LEUKOTRIENE A-4 HYDROLASE"/>
    <property type="match status" value="1"/>
</dbReference>
<keyword evidence="2" id="KW-0862">Zinc</keyword>
<dbReference type="InterPro" id="IPR027268">
    <property type="entry name" value="Peptidase_M4/M1_CTD_sf"/>
</dbReference>
<dbReference type="PANTHER" id="PTHR45726:SF3">
    <property type="entry name" value="LEUKOTRIENE A-4 HYDROLASE"/>
    <property type="match status" value="1"/>
</dbReference>
<accession>A0A9X3Z573</accession>
<feature type="active site" description="Proton acceptor" evidence="1">
    <location>
        <position position="345"/>
    </location>
</feature>
<comment type="cofactor">
    <cofactor evidence="2">
        <name>Zn(2+)</name>
        <dbReference type="ChEBI" id="CHEBI:29105"/>
    </cofactor>
    <text evidence="2">Binds 1 zinc ion per subunit.</text>
</comment>
<dbReference type="AlphaFoldDB" id="A0A9X3Z573"/>
<dbReference type="Pfam" id="PF01433">
    <property type="entry name" value="Peptidase_M1"/>
    <property type="match status" value="1"/>
</dbReference>
<feature type="active site" description="Proton donor" evidence="1">
    <location>
        <position position="427"/>
    </location>
</feature>
<keyword evidence="2" id="KW-0479">Metal-binding</keyword>
<comment type="caution">
    <text evidence="4">The sequence shown here is derived from an EMBL/GenBank/DDBJ whole genome shotgun (WGS) entry which is preliminary data.</text>
</comment>
<evidence type="ECO:0000313" key="4">
    <source>
        <dbReference type="EMBL" id="MDA5110434.1"/>
    </source>
</evidence>
<sequence length="510" mass="57691">MKQWGMAVSAAVGAALAVFLWSKPWAEWTEAELLPPEQVSAPAVYRADVRIDPHAHTAAGTLSVRFVPGDGQALFHLYPNAFHESADLSGANWEHILGKQRLPGGIRITGVKVDGRPVPVRTLGKTGTILQVPLEGAAGRRTEVEMGFELRVPYNSGRLSYNDHALWLGNWLPILAVQDETGWRLDPYYPMGDPFYSGTANYHLRVTLPDGYSLATTGTESQAVVTRLRPQGQSHYEVDAWNVRDFALVVMDDSYRQTVSRVGETVVRTWWQEGDSEETVALLHDVAVRALRYYGEQFGTYPYREYDVVKTGGFFGGMEYPGIVFVQGDAFTRPSGMGAAVIAHETAHQWFYGLVGSDEVREAWVDESLADYAAMSFLEDERIAADGYIGYRMERGKVSEQYANRGLRVRQPLDRFPDWKSYSDLVYARGAAMWWKLRLEWGKERLHRVLRDYVREHQYKEAGGAELIEAFSRAVGEDAAPFFDYWLGMDLEKRDEAEAWMRSGRPFRIF</sequence>